<dbReference type="Proteomes" id="UP000652761">
    <property type="component" value="Unassembled WGS sequence"/>
</dbReference>
<name>A0A843UM39_COLES</name>
<evidence type="ECO:0000313" key="2">
    <source>
        <dbReference type="Proteomes" id="UP000652761"/>
    </source>
</evidence>
<comment type="caution">
    <text evidence="1">The sequence shown here is derived from an EMBL/GenBank/DDBJ whole genome shotgun (WGS) entry which is preliminary data.</text>
</comment>
<gene>
    <name evidence="1" type="ORF">Taro_016912</name>
</gene>
<proteinExistence type="predicted"/>
<organism evidence="1 2">
    <name type="scientific">Colocasia esculenta</name>
    <name type="common">Wild taro</name>
    <name type="synonym">Arum esculentum</name>
    <dbReference type="NCBI Taxonomy" id="4460"/>
    <lineage>
        <taxon>Eukaryota</taxon>
        <taxon>Viridiplantae</taxon>
        <taxon>Streptophyta</taxon>
        <taxon>Embryophyta</taxon>
        <taxon>Tracheophyta</taxon>
        <taxon>Spermatophyta</taxon>
        <taxon>Magnoliopsida</taxon>
        <taxon>Liliopsida</taxon>
        <taxon>Araceae</taxon>
        <taxon>Aroideae</taxon>
        <taxon>Colocasieae</taxon>
        <taxon>Colocasia</taxon>
    </lineage>
</organism>
<sequence>MTYCDFDDDMLNIVDTRPSSQETQLPDWDRVSTQSLVYTTLVIDGVDTSIDGVDTGFTHFCLGSVDTRSSQVDTRPSFQQISLPDWDIKSTLDQVDTRSSQVDTRPSFQQISLLDWDSRSTLDQVRSTHSG</sequence>
<evidence type="ECO:0000313" key="1">
    <source>
        <dbReference type="EMBL" id="MQL84401.1"/>
    </source>
</evidence>
<dbReference type="AlphaFoldDB" id="A0A843UM39"/>
<accession>A0A843UM39</accession>
<keyword evidence="2" id="KW-1185">Reference proteome</keyword>
<protein>
    <submittedName>
        <fullName evidence="1">Uncharacterized protein</fullName>
    </submittedName>
</protein>
<dbReference type="EMBL" id="NMUH01000759">
    <property type="protein sequence ID" value="MQL84401.1"/>
    <property type="molecule type" value="Genomic_DNA"/>
</dbReference>
<reference evidence="1" key="1">
    <citation type="submission" date="2017-07" db="EMBL/GenBank/DDBJ databases">
        <title>Taro Niue Genome Assembly and Annotation.</title>
        <authorList>
            <person name="Atibalentja N."/>
            <person name="Keating K."/>
            <person name="Fields C.J."/>
        </authorList>
    </citation>
    <scope>NUCLEOTIDE SEQUENCE</scope>
    <source>
        <strain evidence="1">Niue_2</strain>
        <tissue evidence="1">Leaf</tissue>
    </source>
</reference>